<gene>
    <name evidence="2" type="ORF">SAMN04490188_4420</name>
</gene>
<evidence type="ECO:0000313" key="3">
    <source>
        <dbReference type="Proteomes" id="UP000183915"/>
    </source>
</evidence>
<accession>A0ABY0ZE52</accession>
<dbReference type="GO" id="GO:0003677">
    <property type="term" value="F:DNA binding"/>
    <property type="evidence" value="ECO:0007669"/>
    <property type="project" value="UniProtKB-KW"/>
</dbReference>
<dbReference type="Pfam" id="PF00196">
    <property type="entry name" value="GerE"/>
    <property type="match status" value="1"/>
</dbReference>
<keyword evidence="3" id="KW-1185">Reference proteome</keyword>
<dbReference type="Proteomes" id="UP000183915">
    <property type="component" value="Unassembled WGS sequence"/>
</dbReference>
<dbReference type="Gene3D" id="1.10.10.10">
    <property type="entry name" value="Winged helix-like DNA-binding domain superfamily/Winged helix DNA-binding domain"/>
    <property type="match status" value="1"/>
</dbReference>
<sequence>MDKHHSPACVSHIPTCSERTIDFHLLNARRKLGSVSRQQAVSAAVVCGLVMPTVISPTYQCQK</sequence>
<keyword evidence="2" id="KW-0238">DNA-binding</keyword>
<evidence type="ECO:0000259" key="1">
    <source>
        <dbReference type="Pfam" id="PF00196"/>
    </source>
</evidence>
<feature type="domain" description="HTH luxR-type" evidence="1">
    <location>
        <begin position="15"/>
        <end position="43"/>
    </location>
</feature>
<dbReference type="EMBL" id="FNTT01000002">
    <property type="protein sequence ID" value="SEE56068.1"/>
    <property type="molecule type" value="Genomic_DNA"/>
</dbReference>
<evidence type="ECO:0000313" key="2">
    <source>
        <dbReference type="EMBL" id="SEE56068.1"/>
    </source>
</evidence>
<comment type="caution">
    <text evidence="2">The sequence shown here is derived from an EMBL/GenBank/DDBJ whole genome shotgun (WGS) entry which is preliminary data.</text>
</comment>
<reference evidence="2 3" key="1">
    <citation type="submission" date="2016-10" db="EMBL/GenBank/DDBJ databases">
        <authorList>
            <person name="Varghese N."/>
            <person name="Submissions S."/>
        </authorList>
    </citation>
    <scope>NUCLEOTIDE SEQUENCE [LARGE SCALE GENOMIC DNA]</scope>
    <source>
        <strain evidence="2 3">BS3780</strain>
    </source>
</reference>
<name>A0ABY0ZE52_9PSED</name>
<dbReference type="InterPro" id="IPR000792">
    <property type="entry name" value="Tscrpt_reg_LuxR_C"/>
</dbReference>
<proteinExistence type="predicted"/>
<protein>
    <submittedName>
        <fullName evidence="2">DNA-binding transcriptional regulator, CsgD family</fullName>
    </submittedName>
</protein>
<dbReference type="SUPFAM" id="SSF46894">
    <property type="entry name" value="C-terminal effector domain of the bipartite response regulators"/>
    <property type="match status" value="1"/>
</dbReference>
<dbReference type="InterPro" id="IPR016032">
    <property type="entry name" value="Sig_transdc_resp-reg_C-effctor"/>
</dbReference>
<dbReference type="InterPro" id="IPR036388">
    <property type="entry name" value="WH-like_DNA-bd_sf"/>
</dbReference>
<organism evidence="2 3">
    <name type="scientific">Pseudomonas kilonensis</name>
    <dbReference type="NCBI Taxonomy" id="132476"/>
    <lineage>
        <taxon>Bacteria</taxon>
        <taxon>Pseudomonadati</taxon>
        <taxon>Pseudomonadota</taxon>
        <taxon>Gammaproteobacteria</taxon>
        <taxon>Pseudomonadales</taxon>
        <taxon>Pseudomonadaceae</taxon>
        <taxon>Pseudomonas</taxon>
    </lineage>
</organism>